<dbReference type="SUPFAM" id="SSF53613">
    <property type="entry name" value="Ribokinase-like"/>
    <property type="match status" value="1"/>
</dbReference>
<gene>
    <name evidence="7" type="ORF">SAMN04488692_10754</name>
</gene>
<evidence type="ECO:0000259" key="6">
    <source>
        <dbReference type="Pfam" id="PF00294"/>
    </source>
</evidence>
<keyword evidence="2" id="KW-0808">Transferase</keyword>
<dbReference type="InterPro" id="IPR029056">
    <property type="entry name" value="Ribokinase-like"/>
</dbReference>
<dbReference type="Pfam" id="PF00294">
    <property type="entry name" value="PfkB"/>
    <property type="match status" value="1"/>
</dbReference>
<dbReference type="PANTHER" id="PTHR43085">
    <property type="entry name" value="HEXOKINASE FAMILY MEMBER"/>
    <property type="match status" value="1"/>
</dbReference>
<evidence type="ECO:0000256" key="3">
    <source>
        <dbReference type="ARBA" id="ARBA00022741"/>
    </source>
</evidence>
<keyword evidence="5" id="KW-0067">ATP-binding</keyword>
<evidence type="ECO:0000256" key="1">
    <source>
        <dbReference type="ARBA" id="ARBA00010688"/>
    </source>
</evidence>
<keyword evidence="4 7" id="KW-0418">Kinase</keyword>
<dbReference type="GO" id="GO:0016301">
    <property type="term" value="F:kinase activity"/>
    <property type="evidence" value="ECO:0007669"/>
    <property type="project" value="UniProtKB-KW"/>
</dbReference>
<evidence type="ECO:0000256" key="5">
    <source>
        <dbReference type="ARBA" id="ARBA00022840"/>
    </source>
</evidence>
<dbReference type="PROSITE" id="PS00584">
    <property type="entry name" value="PFKB_KINASES_2"/>
    <property type="match status" value="1"/>
</dbReference>
<dbReference type="Gene3D" id="3.40.1190.20">
    <property type="match status" value="1"/>
</dbReference>
<dbReference type="InterPro" id="IPR002173">
    <property type="entry name" value="Carboh/pur_kinase_PfkB_CS"/>
</dbReference>
<comment type="similarity">
    <text evidence="1">Belongs to the carbohydrate kinase PfkB family.</text>
</comment>
<dbReference type="OrthoDB" id="9813569at2"/>
<dbReference type="CDD" id="cd01166">
    <property type="entry name" value="KdgK"/>
    <property type="match status" value="1"/>
</dbReference>
<evidence type="ECO:0000256" key="2">
    <source>
        <dbReference type="ARBA" id="ARBA00022679"/>
    </source>
</evidence>
<proteinExistence type="inferred from homology"/>
<feature type="domain" description="Carbohydrate kinase PfkB" evidence="6">
    <location>
        <begin position="33"/>
        <end position="296"/>
    </location>
</feature>
<evidence type="ECO:0000256" key="4">
    <source>
        <dbReference type="ARBA" id="ARBA00022777"/>
    </source>
</evidence>
<evidence type="ECO:0000313" key="7">
    <source>
        <dbReference type="EMBL" id="SDL67166.1"/>
    </source>
</evidence>
<dbReference type="STRING" id="321763.SAMN04488692_10754"/>
<dbReference type="AlphaFoldDB" id="A0A1G9LZ08"/>
<organism evidence="7 8">
    <name type="scientific">Halarsenatibacter silvermanii</name>
    <dbReference type="NCBI Taxonomy" id="321763"/>
    <lineage>
        <taxon>Bacteria</taxon>
        <taxon>Bacillati</taxon>
        <taxon>Bacillota</taxon>
        <taxon>Clostridia</taxon>
        <taxon>Halanaerobiales</taxon>
        <taxon>Halarsenatibacteraceae</taxon>
        <taxon>Halarsenatibacter</taxon>
    </lineage>
</organism>
<dbReference type="GO" id="GO:0005524">
    <property type="term" value="F:ATP binding"/>
    <property type="evidence" value="ECO:0007669"/>
    <property type="project" value="UniProtKB-KW"/>
</dbReference>
<evidence type="ECO:0000313" key="8">
    <source>
        <dbReference type="Proteomes" id="UP000199476"/>
    </source>
</evidence>
<keyword evidence="3" id="KW-0547">Nucleotide-binding</keyword>
<accession>A0A1G9LZ08</accession>
<reference evidence="7 8" key="1">
    <citation type="submission" date="2016-10" db="EMBL/GenBank/DDBJ databases">
        <authorList>
            <person name="de Groot N.N."/>
        </authorList>
    </citation>
    <scope>NUCLEOTIDE SEQUENCE [LARGE SCALE GENOMIC DNA]</scope>
    <source>
        <strain evidence="7 8">SLAS-1</strain>
    </source>
</reference>
<dbReference type="EMBL" id="FNGO01000007">
    <property type="protein sequence ID" value="SDL67166.1"/>
    <property type="molecule type" value="Genomic_DNA"/>
</dbReference>
<keyword evidence="8" id="KW-1185">Reference proteome</keyword>
<dbReference type="PANTHER" id="PTHR43085:SF1">
    <property type="entry name" value="PSEUDOURIDINE KINASE-RELATED"/>
    <property type="match status" value="1"/>
</dbReference>
<dbReference type="Proteomes" id="UP000199476">
    <property type="component" value="Unassembled WGS sequence"/>
</dbReference>
<sequence length="309" mass="33172">MPEVITAGEILVEIMATETDQTFEKPGTLMGPYPSGAPAIFLDQAARMGAETGMIAAVGDDEFGEMTKRRLAEDGADVSQVATKDDFTTGTAFVTYFSDGSRRFIYHFTHAAAGQLSPEDVDPEYVKSADFLHVMGCSLSGSESLKEAILKAIEAADQSGVKISFDPNLRIELLELERFRDLSQRVLQKADIVLSGREELDELTEGNAAEGARNLIAEGAETVILKAGEKKTEVFHGDEHWWAEPFPAEEVDPTGAGDCFDGAFIAALSRGHGAEKAVQYGMAAGALSVQARGPMEGAAFKSELDQLLK</sequence>
<dbReference type="InterPro" id="IPR011611">
    <property type="entry name" value="PfkB_dom"/>
</dbReference>
<name>A0A1G9LZ08_9FIRM</name>
<dbReference type="InterPro" id="IPR050306">
    <property type="entry name" value="PfkB_Carbo_kinase"/>
</dbReference>
<protein>
    <submittedName>
        <fullName evidence="7">Sugar or nucleoside kinase, ribokinase family</fullName>
    </submittedName>
</protein>
<dbReference type="RefSeq" id="WP_089759360.1">
    <property type="nucleotide sequence ID" value="NZ_FNGO01000007.1"/>
</dbReference>